<feature type="compositionally biased region" description="Basic residues" evidence="1">
    <location>
        <begin position="116"/>
        <end position="126"/>
    </location>
</feature>
<sequence>MKTAGPGEHMIEPPLFRRSVATPGTEVRTRKKGAGGEEEWGKETGTTRGALTERGERDINTKKETSLKQLHRRIQGKTRHQQDRTGLSKKKDQDSRETSTRGILQKQTRRDERKSTRAKKNQARKH</sequence>
<feature type="compositionally biased region" description="Basic and acidic residues" evidence="1">
    <location>
        <begin position="51"/>
        <end position="66"/>
    </location>
</feature>
<evidence type="ECO:0000313" key="2">
    <source>
        <dbReference type="EMBL" id="KAJ1133578.1"/>
    </source>
</evidence>
<reference evidence="2" key="1">
    <citation type="journal article" date="2022" name="bioRxiv">
        <title>Sequencing and chromosome-scale assembly of the giantPleurodeles waltlgenome.</title>
        <authorList>
            <person name="Brown T."/>
            <person name="Elewa A."/>
            <person name="Iarovenko S."/>
            <person name="Subramanian E."/>
            <person name="Araus A.J."/>
            <person name="Petzold A."/>
            <person name="Susuki M."/>
            <person name="Suzuki K.-i.T."/>
            <person name="Hayashi T."/>
            <person name="Toyoda A."/>
            <person name="Oliveira C."/>
            <person name="Osipova E."/>
            <person name="Leigh N.D."/>
            <person name="Simon A."/>
            <person name="Yun M.H."/>
        </authorList>
    </citation>
    <scope>NUCLEOTIDE SEQUENCE</scope>
    <source>
        <strain evidence="2">20211129_DDA</strain>
        <tissue evidence="2">Liver</tissue>
    </source>
</reference>
<feature type="region of interest" description="Disordered" evidence="1">
    <location>
        <begin position="1"/>
        <end position="126"/>
    </location>
</feature>
<protein>
    <submittedName>
        <fullName evidence="2">Uncharacterized protein</fullName>
    </submittedName>
</protein>
<gene>
    <name evidence="2" type="ORF">NDU88_000061</name>
</gene>
<organism evidence="2 3">
    <name type="scientific">Pleurodeles waltl</name>
    <name type="common">Iberian ribbed newt</name>
    <dbReference type="NCBI Taxonomy" id="8319"/>
    <lineage>
        <taxon>Eukaryota</taxon>
        <taxon>Metazoa</taxon>
        <taxon>Chordata</taxon>
        <taxon>Craniata</taxon>
        <taxon>Vertebrata</taxon>
        <taxon>Euteleostomi</taxon>
        <taxon>Amphibia</taxon>
        <taxon>Batrachia</taxon>
        <taxon>Caudata</taxon>
        <taxon>Salamandroidea</taxon>
        <taxon>Salamandridae</taxon>
        <taxon>Pleurodelinae</taxon>
        <taxon>Pleurodeles</taxon>
    </lineage>
</organism>
<feature type="compositionally biased region" description="Basic and acidic residues" evidence="1">
    <location>
        <begin position="89"/>
        <end position="99"/>
    </location>
</feature>
<evidence type="ECO:0000256" key="1">
    <source>
        <dbReference type="SAM" id="MobiDB-lite"/>
    </source>
</evidence>
<comment type="caution">
    <text evidence="2">The sequence shown here is derived from an EMBL/GenBank/DDBJ whole genome shotgun (WGS) entry which is preliminary data.</text>
</comment>
<keyword evidence="3" id="KW-1185">Reference proteome</keyword>
<proteinExistence type="predicted"/>
<dbReference type="EMBL" id="JANPWB010000010">
    <property type="protein sequence ID" value="KAJ1133578.1"/>
    <property type="molecule type" value="Genomic_DNA"/>
</dbReference>
<dbReference type="Proteomes" id="UP001066276">
    <property type="component" value="Chromosome 6"/>
</dbReference>
<evidence type="ECO:0000313" key="3">
    <source>
        <dbReference type="Proteomes" id="UP001066276"/>
    </source>
</evidence>
<dbReference type="AlphaFoldDB" id="A0AAV7Q4J4"/>
<name>A0AAV7Q4J4_PLEWA</name>
<feature type="compositionally biased region" description="Basic residues" evidence="1">
    <location>
        <begin position="69"/>
        <end position="79"/>
    </location>
</feature>
<accession>A0AAV7Q4J4</accession>